<dbReference type="Gene3D" id="3.30.70.270">
    <property type="match status" value="2"/>
</dbReference>
<dbReference type="InterPro" id="IPR001633">
    <property type="entry name" value="EAL_dom"/>
</dbReference>
<dbReference type="Pfam" id="PF00563">
    <property type="entry name" value="EAL"/>
    <property type="match status" value="1"/>
</dbReference>
<name>A0A2K2UEZ1_9ACTN</name>
<dbReference type="CDD" id="cd01948">
    <property type="entry name" value="EAL"/>
    <property type="match status" value="1"/>
</dbReference>
<reference evidence="5" key="1">
    <citation type="submission" date="2018-01" db="EMBL/GenBank/DDBJ databases">
        <title>Rubneribacter badeniensis gen. nov., sp. nov., and Colonibacter rubneri, gen. nov., sp. nov., WGS of new members of the Eggerthellaceae.</title>
        <authorList>
            <person name="Danylec N."/>
            <person name="Stoll D.A."/>
            <person name="Doetsch A."/>
            <person name="Kulling S.E."/>
            <person name="Huch M."/>
        </authorList>
    </citation>
    <scope>NUCLEOTIDE SEQUENCE [LARGE SCALE GENOMIC DNA]</scope>
    <source>
        <strain evidence="5">ResAG-96</strain>
    </source>
</reference>
<comment type="caution">
    <text evidence="4">The sequence shown here is derived from an EMBL/GenBank/DDBJ whole genome shotgun (WGS) entry which is preliminary data.</text>
</comment>
<dbReference type="SMART" id="SM00052">
    <property type="entry name" value="EAL"/>
    <property type="match status" value="1"/>
</dbReference>
<keyword evidence="5" id="KW-1185">Reference proteome</keyword>
<dbReference type="NCBIfam" id="TIGR00254">
    <property type="entry name" value="GGDEF"/>
    <property type="match status" value="2"/>
</dbReference>
<dbReference type="AlphaFoldDB" id="A0A2K2UEZ1"/>
<accession>A0A2K2UEZ1</accession>
<dbReference type="InterPro" id="IPR013655">
    <property type="entry name" value="PAS_fold_3"/>
</dbReference>
<feature type="compositionally biased region" description="Basic and acidic residues" evidence="1">
    <location>
        <begin position="21"/>
        <end position="34"/>
    </location>
</feature>
<dbReference type="PROSITE" id="PS50887">
    <property type="entry name" value="GGDEF"/>
    <property type="match status" value="2"/>
</dbReference>
<dbReference type="PANTHER" id="PTHR44757">
    <property type="entry name" value="DIGUANYLATE CYCLASE DGCP"/>
    <property type="match status" value="1"/>
</dbReference>
<dbReference type="InterPro" id="IPR035919">
    <property type="entry name" value="EAL_sf"/>
</dbReference>
<organism evidence="4 5">
    <name type="scientific">Enteroscipio rubneri</name>
    <dbReference type="NCBI Taxonomy" id="2070686"/>
    <lineage>
        <taxon>Bacteria</taxon>
        <taxon>Bacillati</taxon>
        <taxon>Actinomycetota</taxon>
        <taxon>Coriobacteriia</taxon>
        <taxon>Eggerthellales</taxon>
        <taxon>Eggerthellaceae</taxon>
        <taxon>Enteroscipio</taxon>
    </lineage>
</organism>
<dbReference type="SUPFAM" id="SSF55073">
    <property type="entry name" value="Nucleotide cyclase"/>
    <property type="match status" value="2"/>
</dbReference>
<feature type="domain" description="EAL" evidence="2">
    <location>
        <begin position="627"/>
        <end position="882"/>
    </location>
</feature>
<dbReference type="InterPro" id="IPR000160">
    <property type="entry name" value="GGDEF_dom"/>
</dbReference>
<feature type="compositionally biased region" description="Basic and acidic residues" evidence="1">
    <location>
        <begin position="1"/>
        <end position="13"/>
    </location>
</feature>
<dbReference type="InterPro" id="IPR052155">
    <property type="entry name" value="Biofilm_reg_signaling"/>
</dbReference>
<dbReference type="EMBL" id="PPEK01000001">
    <property type="protein sequence ID" value="PNV68896.1"/>
    <property type="molecule type" value="Genomic_DNA"/>
</dbReference>
<dbReference type="InterPro" id="IPR043128">
    <property type="entry name" value="Rev_trsase/Diguanyl_cyclase"/>
</dbReference>
<dbReference type="PANTHER" id="PTHR44757:SF2">
    <property type="entry name" value="BIOFILM ARCHITECTURE MAINTENANCE PROTEIN MBAA"/>
    <property type="match status" value="1"/>
</dbReference>
<protein>
    <submittedName>
        <fullName evidence="4">Diguanylate cyclase</fullName>
    </submittedName>
</protein>
<gene>
    <name evidence="4" type="ORF">C2L71_00075</name>
</gene>
<dbReference type="PROSITE" id="PS50883">
    <property type="entry name" value="EAL"/>
    <property type="match status" value="1"/>
</dbReference>
<dbReference type="Gene3D" id="3.20.20.450">
    <property type="entry name" value="EAL domain"/>
    <property type="match status" value="1"/>
</dbReference>
<proteinExistence type="predicted"/>
<sequence>MTEEPQGREEGFRPHGALNEPRLRCGEPSDSRDVEGADLRSFVFDTVLESMRTSIYVTDLETDEILYMNGFMKHDYGIEDPEGQVCWRVLQSGLNERCEFCPVETLLRSSEETPFVQWDEESSVTGRTYRNYDSLVTWIDGRRVHLQQSVDVTALVSANTDELTGLLSRRAGKEQLGLALAAASASSAPLSVALFDINRLKDVNDRHGHAEGDHLIRTIAQTVRREFEEGDFGFRLSGDEFVCVFACGSRSARTKMERARATLAGLVPSVDPPYEFGFCYGIAEADPEAPLELYELLAQADQRMYVEKRRFHIDHNLEALEEQTAFRQESASEEFAYESDRLYDALVESTDDYLYVCNMKTGVFRYPRAMVDEFGLPSEVVENAAAVWGAKVHEDDRQAFLESNQEIVDGRATRHWVEYRALNRKGEWVRLRCRGRLILDEKGKPSLFAGFIANLGKKSKVDPLTGLFNKFEFEDVVRLGLEEAPGEPVGLMVVGIDDLRHINDRYDRAFGDEVIRIVAHRIQSSAPETARVFRLDGDEFAVVAPGGAEELRSMYAALNGAFDRQHEHEGKKFYCTLSAGCACYPRDAATYEDLVKRANYALEYAKGHGKKRCTNFSFDILKERTRTLELNELLRESVEHGFDGFSVCYQPQVDAKTGKIVGAEALARWHCDAYGDLSPIEFIPLLEQSGLIVPVGRWVLGEAVAMCKRWSALDPSFVMSVNLSYRQLDEESLVQDIHDLLGDVALPADNLVVEMTESYFAQEDAAAQRLFDEIRQLGVRVAMDDFGTGYSALGVLKSSPADIVKIDRTFIRDIQKSTFDATFIRFVVALCHDVGILVCLEGVETDDEYEIVNGMGLDFIQGFLFGRPVPPEEFEQAFLAEGERRSGGCDSEPAEERA</sequence>
<dbReference type="OrthoDB" id="23692at2"/>
<evidence type="ECO:0000313" key="4">
    <source>
        <dbReference type="EMBL" id="PNV68896.1"/>
    </source>
</evidence>
<dbReference type="SUPFAM" id="SSF55785">
    <property type="entry name" value="PYP-like sensor domain (PAS domain)"/>
    <property type="match status" value="1"/>
</dbReference>
<evidence type="ECO:0000256" key="1">
    <source>
        <dbReference type="SAM" id="MobiDB-lite"/>
    </source>
</evidence>
<evidence type="ECO:0000259" key="2">
    <source>
        <dbReference type="PROSITE" id="PS50883"/>
    </source>
</evidence>
<evidence type="ECO:0000259" key="3">
    <source>
        <dbReference type="PROSITE" id="PS50887"/>
    </source>
</evidence>
<dbReference type="Pfam" id="PF00990">
    <property type="entry name" value="GGDEF"/>
    <property type="match status" value="2"/>
</dbReference>
<feature type="domain" description="GGDEF" evidence="3">
    <location>
        <begin position="487"/>
        <end position="618"/>
    </location>
</feature>
<dbReference type="Pfam" id="PF08447">
    <property type="entry name" value="PAS_3"/>
    <property type="match status" value="1"/>
</dbReference>
<evidence type="ECO:0000313" key="5">
    <source>
        <dbReference type="Proteomes" id="UP000236197"/>
    </source>
</evidence>
<feature type="domain" description="GGDEF" evidence="3">
    <location>
        <begin position="188"/>
        <end position="323"/>
    </location>
</feature>
<dbReference type="Proteomes" id="UP000236197">
    <property type="component" value="Unassembled WGS sequence"/>
</dbReference>
<dbReference type="InterPro" id="IPR029787">
    <property type="entry name" value="Nucleotide_cyclase"/>
</dbReference>
<dbReference type="InterPro" id="IPR035965">
    <property type="entry name" value="PAS-like_dom_sf"/>
</dbReference>
<dbReference type="SMART" id="SM00267">
    <property type="entry name" value="GGDEF"/>
    <property type="match status" value="2"/>
</dbReference>
<dbReference type="SUPFAM" id="SSF141868">
    <property type="entry name" value="EAL domain-like"/>
    <property type="match status" value="1"/>
</dbReference>
<dbReference type="Gene3D" id="3.30.450.20">
    <property type="entry name" value="PAS domain"/>
    <property type="match status" value="1"/>
</dbReference>
<dbReference type="CDD" id="cd01949">
    <property type="entry name" value="GGDEF"/>
    <property type="match status" value="2"/>
</dbReference>
<feature type="region of interest" description="Disordered" evidence="1">
    <location>
        <begin position="1"/>
        <end position="34"/>
    </location>
</feature>